<feature type="compositionally biased region" description="Polar residues" evidence="2">
    <location>
        <begin position="377"/>
        <end position="389"/>
    </location>
</feature>
<dbReference type="Gene3D" id="1.10.600.10">
    <property type="entry name" value="Farnesyl Diphosphate Synthase"/>
    <property type="match status" value="1"/>
</dbReference>
<dbReference type="InterPro" id="IPR034686">
    <property type="entry name" value="Terpene_cyclase-like_2"/>
</dbReference>
<dbReference type="RefSeq" id="WP_033429404.1">
    <property type="nucleotide sequence ID" value="NZ_CP034550.1"/>
</dbReference>
<proteinExistence type="predicted"/>
<dbReference type="EMBL" id="CP034550">
    <property type="protein sequence ID" value="QFZ19956.1"/>
    <property type="molecule type" value="Genomic_DNA"/>
</dbReference>
<dbReference type="SUPFAM" id="SSF48576">
    <property type="entry name" value="Terpenoid synthases"/>
    <property type="match status" value="1"/>
</dbReference>
<evidence type="ECO:0000256" key="2">
    <source>
        <dbReference type="SAM" id="MobiDB-lite"/>
    </source>
</evidence>
<dbReference type="InterPro" id="IPR008949">
    <property type="entry name" value="Isoprenoid_synthase_dom_sf"/>
</dbReference>
<dbReference type="Proteomes" id="UP000325787">
    <property type="component" value="Chromosome"/>
</dbReference>
<dbReference type="GO" id="GO:0010333">
    <property type="term" value="F:terpene synthase activity"/>
    <property type="evidence" value="ECO:0007669"/>
    <property type="project" value="InterPro"/>
</dbReference>
<evidence type="ECO:0000256" key="1">
    <source>
        <dbReference type="ARBA" id="ARBA00023239"/>
    </source>
</evidence>
<reference evidence="4" key="1">
    <citation type="journal article" date="2021" name="Curr. Microbiol.">
        <title>Complete genome of nocamycin-producing strain Saccharothrix syringae NRRL B-16468 reveals the biosynthetic potential for secondary metabolites.</title>
        <authorList>
            <person name="Mo X."/>
            <person name="Yang S."/>
        </authorList>
    </citation>
    <scope>NUCLEOTIDE SEQUENCE [LARGE SCALE GENOMIC DNA]</scope>
    <source>
        <strain evidence="4">ATCC 51364 / DSM 43886 / JCM 6844 / KCTC 9398 / NBRC 14523 / NRRL B-16468 / INA 2240</strain>
    </source>
</reference>
<dbReference type="AlphaFoldDB" id="A0A5Q0H115"/>
<dbReference type="KEGG" id="ssyi:EKG83_23285"/>
<protein>
    <submittedName>
        <fullName evidence="3">Uncharacterized protein</fullName>
    </submittedName>
</protein>
<dbReference type="SFLD" id="SFLDG01020">
    <property type="entry name" value="Terpene_Cyclase_Like_2"/>
    <property type="match status" value="1"/>
</dbReference>
<evidence type="ECO:0000313" key="4">
    <source>
        <dbReference type="Proteomes" id="UP000325787"/>
    </source>
</evidence>
<gene>
    <name evidence="3" type="ORF">EKG83_23285</name>
</gene>
<dbReference type="SFLD" id="SFLDS00005">
    <property type="entry name" value="Isoprenoid_Synthase_Type_I"/>
    <property type="match status" value="1"/>
</dbReference>
<organism evidence="3 4">
    <name type="scientific">Saccharothrix syringae</name>
    <name type="common">Nocardiopsis syringae</name>
    <dbReference type="NCBI Taxonomy" id="103733"/>
    <lineage>
        <taxon>Bacteria</taxon>
        <taxon>Bacillati</taxon>
        <taxon>Actinomycetota</taxon>
        <taxon>Actinomycetes</taxon>
        <taxon>Pseudonocardiales</taxon>
        <taxon>Pseudonocardiaceae</taxon>
        <taxon>Saccharothrix</taxon>
    </lineage>
</organism>
<dbReference type="OrthoDB" id="2989600at2"/>
<feature type="region of interest" description="Disordered" evidence="2">
    <location>
        <begin position="356"/>
        <end position="389"/>
    </location>
</feature>
<name>A0A5Q0H115_SACSY</name>
<sequence>MASPTAALTTPIPPGLLSFYCPFEPTTHPAVDTVERLALDWVDRAGFRPTPKEWARAVATRCAHFTCRVLPPSTDLDLLVAATCWVHWLFAFDDAYCDTSPMPSDPVTLTLVCHQAERAFEHPDWRFGSPFPEAMRDLGRRFRALADVSVVNRMGQALRTTLSGMQWQAAVDARGRRFDTSNYLVLRRRTGGAELVSHWLQLARDAPLPTEWLELPAVAALAEMAGTIGGLDNDRYSYAREVRRHEVHNLFAVIERERGCSPEEAVRAGVALRDRLVLRFLAVREQVLSWADPALARYVDDIGRTLAGTVEWGCLAARHLPEGVRPAYTDGPLDDDPAPLPYPSVAWWWDDDLLSPAAASPPPGTTGQQRIGEDPIATSSYQRVSAPSP</sequence>
<accession>A0A5Q0H115</accession>
<dbReference type="Pfam" id="PF19086">
    <property type="entry name" value="Terpene_syn_C_2"/>
    <property type="match status" value="1"/>
</dbReference>
<keyword evidence="4" id="KW-1185">Reference proteome</keyword>
<evidence type="ECO:0000313" key="3">
    <source>
        <dbReference type="EMBL" id="QFZ19956.1"/>
    </source>
</evidence>
<keyword evidence="1" id="KW-0456">Lyase</keyword>